<dbReference type="CDD" id="cd06170">
    <property type="entry name" value="LuxR_C_like"/>
    <property type="match status" value="1"/>
</dbReference>
<keyword evidence="2" id="KW-0238">DNA-binding</keyword>
<dbReference type="InterPro" id="IPR016032">
    <property type="entry name" value="Sig_transdc_resp-reg_C-effctor"/>
</dbReference>
<dbReference type="Proteomes" id="UP000002033">
    <property type="component" value="Chromosome"/>
</dbReference>
<dbReference type="Pfam" id="PF00196">
    <property type="entry name" value="GerE"/>
    <property type="match status" value="1"/>
</dbReference>
<keyword evidence="7" id="KW-1185">Reference proteome</keyword>
<sequence>MRNGASRASYSMNLLVVESHPIVVLGYRSILEENPALTLYDARTIVEARPMIAKLRPDVIIINAQLPDGSGFEFIRRLTTQRSKLRSLIFSMRDDPYLVMRAIDCGAKGFFSKRSSSDEIRSAVDAVGNGKTWIGEELIQQIAFTRIAQQKFHSRFTRREKNVLNLLLNGCSSTQIATELNISSTLVSVDCAAMRKKLNARTTAEMLAIAVRSDLNL</sequence>
<proteinExistence type="predicted"/>
<evidence type="ECO:0000259" key="5">
    <source>
        <dbReference type="PROSITE" id="PS50110"/>
    </source>
</evidence>
<dbReference type="STRING" id="582899.Hden_0722"/>
<dbReference type="CDD" id="cd17535">
    <property type="entry name" value="REC_NarL-like"/>
    <property type="match status" value="1"/>
</dbReference>
<dbReference type="InterPro" id="IPR000792">
    <property type="entry name" value="Tscrpt_reg_LuxR_C"/>
</dbReference>
<dbReference type="AlphaFoldDB" id="D8JTI0"/>
<gene>
    <name evidence="6" type="ordered locus">Hden_0722</name>
</gene>
<organism evidence="6 7">
    <name type="scientific">Hyphomicrobium denitrificans (strain ATCC 51888 / DSM 1869 / NCIMB 11706 / TK 0415)</name>
    <dbReference type="NCBI Taxonomy" id="582899"/>
    <lineage>
        <taxon>Bacteria</taxon>
        <taxon>Pseudomonadati</taxon>
        <taxon>Pseudomonadota</taxon>
        <taxon>Alphaproteobacteria</taxon>
        <taxon>Hyphomicrobiales</taxon>
        <taxon>Hyphomicrobiaceae</taxon>
        <taxon>Hyphomicrobium</taxon>
    </lineage>
</organism>
<dbReference type="SUPFAM" id="SSF46894">
    <property type="entry name" value="C-terminal effector domain of the bipartite response regulators"/>
    <property type="match status" value="1"/>
</dbReference>
<evidence type="ECO:0000256" key="2">
    <source>
        <dbReference type="ARBA" id="ARBA00023125"/>
    </source>
</evidence>
<dbReference type="InterPro" id="IPR011006">
    <property type="entry name" value="CheY-like_superfamily"/>
</dbReference>
<dbReference type="PANTHER" id="PTHR45566:SF2">
    <property type="entry name" value="NARL SUBFAMILY"/>
    <property type="match status" value="1"/>
</dbReference>
<dbReference type="HOGENOM" id="CLU_000445_90_10_5"/>
<dbReference type="InterPro" id="IPR051015">
    <property type="entry name" value="EvgA-like"/>
</dbReference>
<dbReference type="PANTHER" id="PTHR45566">
    <property type="entry name" value="HTH-TYPE TRANSCRIPTIONAL REGULATOR YHJB-RELATED"/>
    <property type="match status" value="1"/>
</dbReference>
<dbReference type="KEGG" id="hdn:Hden_0722"/>
<dbReference type="EMBL" id="CP002083">
    <property type="protein sequence ID" value="ADJ22542.1"/>
    <property type="molecule type" value="Genomic_DNA"/>
</dbReference>
<dbReference type="SMART" id="SM00421">
    <property type="entry name" value="HTH_LUXR"/>
    <property type="match status" value="1"/>
</dbReference>
<dbReference type="GO" id="GO:0003677">
    <property type="term" value="F:DNA binding"/>
    <property type="evidence" value="ECO:0007669"/>
    <property type="project" value="UniProtKB-KW"/>
</dbReference>
<dbReference type="Gene3D" id="3.40.50.2300">
    <property type="match status" value="1"/>
</dbReference>
<dbReference type="Pfam" id="PF00072">
    <property type="entry name" value="Response_reg"/>
    <property type="match status" value="1"/>
</dbReference>
<dbReference type="OrthoDB" id="3678174at2"/>
<dbReference type="eggNOG" id="COG2197">
    <property type="taxonomic scope" value="Bacteria"/>
</dbReference>
<evidence type="ECO:0000313" key="6">
    <source>
        <dbReference type="EMBL" id="ADJ22542.1"/>
    </source>
</evidence>
<protein>
    <submittedName>
        <fullName evidence="6">Two component transcriptional regulator, LuxR family</fullName>
    </submittedName>
</protein>
<accession>D8JTI0</accession>
<dbReference type="PROSITE" id="PS50043">
    <property type="entry name" value="HTH_LUXR_2"/>
    <property type="match status" value="1"/>
</dbReference>
<evidence type="ECO:0000259" key="4">
    <source>
        <dbReference type="PROSITE" id="PS50043"/>
    </source>
</evidence>
<dbReference type="GO" id="GO:0006355">
    <property type="term" value="P:regulation of DNA-templated transcription"/>
    <property type="evidence" value="ECO:0007669"/>
    <property type="project" value="InterPro"/>
</dbReference>
<dbReference type="GO" id="GO:0000160">
    <property type="term" value="P:phosphorelay signal transduction system"/>
    <property type="evidence" value="ECO:0007669"/>
    <property type="project" value="InterPro"/>
</dbReference>
<dbReference type="InterPro" id="IPR058245">
    <property type="entry name" value="NreC/VraR/RcsB-like_REC"/>
</dbReference>
<dbReference type="InterPro" id="IPR001789">
    <property type="entry name" value="Sig_transdc_resp-reg_receiver"/>
</dbReference>
<keyword evidence="1" id="KW-0597">Phosphoprotein</keyword>
<dbReference type="PROSITE" id="PS50110">
    <property type="entry name" value="RESPONSE_REGULATORY"/>
    <property type="match status" value="1"/>
</dbReference>
<comment type="caution">
    <text evidence="3">Lacks conserved residue(s) required for the propagation of feature annotation.</text>
</comment>
<reference evidence="7" key="1">
    <citation type="journal article" date="2011" name="J. Bacteriol.">
        <title>Genome sequences of eight morphologically diverse alphaproteobacteria.</title>
        <authorList>
            <consortium name="US DOE Joint Genome Institute"/>
            <person name="Brown P.J."/>
            <person name="Kysela D.T."/>
            <person name="Buechlein A."/>
            <person name="Hemmerich C."/>
            <person name="Brun Y.V."/>
        </authorList>
    </citation>
    <scope>NUCLEOTIDE SEQUENCE [LARGE SCALE GENOMIC DNA]</scope>
    <source>
        <strain evidence="7">ATCC 51888 / DSM 1869 / NCIB 11706 / TK 0415</strain>
    </source>
</reference>
<dbReference type="SUPFAM" id="SSF52172">
    <property type="entry name" value="CheY-like"/>
    <property type="match status" value="1"/>
</dbReference>
<evidence type="ECO:0000256" key="1">
    <source>
        <dbReference type="ARBA" id="ARBA00022553"/>
    </source>
</evidence>
<name>D8JTI0_HYPDA</name>
<dbReference type="SMART" id="SM00448">
    <property type="entry name" value="REC"/>
    <property type="match status" value="1"/>
</dbReference>
<evidence type="ECO:0000313" key="7">
    <source>
        <dbReference type="Proteomes" id="UP000002033"/>
    </source>
</evidence>
<evidence type="ECO:0000256" key="3">
    <source>
        <dbReference type="PROSITE-ProRule" id="PRU00169"/>
    </source>
</evidence>
<feature type="domain" description="HTH luxR-type" evidence="4">
    <location>
        <begin position="149"/>
        <end position="214"/>
    </location>
</feature>
<feature type="domain" description="Response regulatory" evidence="5">
    <location>
        <begin position="13"/>
        <end position="128"/>
    </location>
</feature>